<reference evidence="1" key="1">
    <citation type="submission" date="2020-11" db="EMBL/GenBank/DDBJ databases">
        <authorList>
            <person name="Tran Van P."/>
        </authorList>
    </citation>
    <scope>NUCLEOTIDE SEQUENCE</scope>
</reference>
<dbReference type="AlphaFoldDB" id="A0A7R8ZTH4"/>
<sequence length="146" mass="17034">MSQIVENDSSEYLDLLNVIISAIERDQGERNTLRIGERFEDCWQYEGFHVFCEDILNRTEEYETENGVSLRIGELFADCWEDEGFLDFSENILNRTEEDETKNKVTVTLRIGELFADCWEDEGFLAFCENILHRAEEEETLDAANA</sequence>
<protein>
    <submittedName>
        <fullName evidence="1">Uncharacterized protein</fullName>
    </submittedName>
</protein>
<dbReference type="EMBL" id="OB663257">
    <property type="protein sequence ID" value="CAD7231183.1"/>
    <property type="molecule type" value="Genomic_DNA"/>
</dbReference>
<proteinExistence type="predicted"/>
<evidence type="ECO:0000313" key="1">
    <source>
        <dbReference type="EMBL" id="CAD7231183.1"/>
    </source>
</evidence>
<gene>
    <name evidence="1" type="ORF">CTOB1V02_LOCUS9036</name>
</gene>
<name>A0A7R8ZTH4_9CRUS</name>
<accession>A0A7R8ZTH4</accession>
<organism evidence="1">
    <name type="scientific">Cyprideis torosa</name>
    <dbReference type="NCBI Taxonomy" id="163714"/>
    <lineage>
        <taxon>Eukaryota</taxon>
        <taxon>Metazoa</taxon>
        <taxon>Ecdysozoa</taxon>
        <taxon>Arthropoda</taxon>
        <taxon>Crustacea</taxon>
        <taxon>Oligostraca</taxon>
        <taxon>Ostracoda</taxon>
        <taxon>Podocopa</taxon>
        <taxon>Podocopida</taxon>
        <taxon>Cytherocopina</taxon>
        <taxon>Cytheroidea</taxon>
        <taxon>Cytherideidae</taxon>
        <taxon>Cyprideis</taxon>
    </lineage>
</organism>